<protein>
    <recommendedName>
        <fullName evidence="4">Phosphoglycerate mutase</fullName>
    </recommendedName>
</protein>
<dbReference type="GO" id="GO:0016791">
    <property type="term" value="F:phosphatase activity"/>
    <property type="evidence" value="ECO:0007669"/>
    <property type="project" value="TreeGrafter"/>
</dbReference>
<reference evidence="2 3" key="1">
    <citation type="journal article" date="2015" name="Proc. Natl. Acad. Sci. U.S.A.">
        <title>Insight into the evolution and origin of leprosy bacilli from the genome sequence of Mycobacterium lepromatosis.</title>
        <authorList>
            <person name="Singh P."/>
            <person name="Benjak A."/>
            <person name="Schuenemann V.J."/>
            <person name="Herbig A."/>
            <person name="Avanzi C."/>
            <person name="Busso P."/>
            <person name="Nieselt K."/>
            <person name="Krause J."/>
            <person name="Vera-Cabrera L."/>
            <person name="Cole S.T."/>
        </authorList>
    </citation>
    <scope>NUCLEOTIDE SEQUENCE [LARGE SCALE GENOMIC DNA]</scope>
    <source>
        <strain evidence="2 3">Mx1-22A</strain>
    </source>
</reference>
<feature type="compositionally biased region" description="Basic and acidic residues" evidence="1">
    <location>
        <begin position="223"/>
        <end position="232"/>
    </location>
</feature>
<dbReference type="Pfam" id="PF00300">
    <property type="entry name" value="His_Phos_1"/>
    <property type="match status" value="1"/>
</dbReference>
<dbReference type="SUPFAM" id="SSF53254">
    <property type="entry name" value="Phosphoglycerate mutase-like"/>
    <property type="match status" value="1"/>
</dbReference>
<dbReference type="InterPro" id="IPR029033">
    <property type="entry name" value="His_PPase_superfam"/>
</dbReference>
<sequence length="250" mass="26820">MTVILLRHGRSTSNTAGVLAGRSDGVDLDDRGREQAVGLIGRIAELPIRAVVCSPLLRCRRTIKPLAETLCLEPFIDDRLSEVDYGEWTGRSIGDLAKEPLWQVVQAHPSAAVFPGGEGLAQVQVRAVAALREYDRQLASEHGEDTLWVACTHGDVIKAVIADAFGMHLDSFQRVIADPGSVSVIRYTQLRPFVLHVNHTGEQLSSTLQAVMKPSGESDGDSYGERSGEMRNEPGAALPSGDAVVGGSVD</sequence>
<dbReference type="InterPro" id="IPR050275">
    <property type="entry name" value="PGM_Phosphatase"/>
</dbReference>
<feature type="region of interest" description="Disordered" evidence="1">
    <location>
        <begin position="212"/>
        <end position="250"/>
    </location>
</feature>
<dbReference type="Gene3D" id="3.40.50.1240">
    <property type="entry name" value="Phosphoglycerate mutase-like"/>
    <property type="match status" value="1"/>
</dbReference>
<gene>
    <name evidence="2" type="ORF">MLPM_1298</name>
</gene>
<dbReference type="PANTHER" id="PTHR48100:SF2">
    <property type="entry name" value="CONSERVED PROTEIN"/>
    <property type="match status" value="1"/>
</dbReference>
<dbReference type="RefSeq" id="WP_045843044.1">
    <property type="nucleotide sequence ID" value="NZ_CP083405.1"/>
</dbReference>
<keyword evidence="3" id="KW-1185">Reference proteome</keyword>
<dbReference type="GO" id="GO:0005737">
    <property type="term" value="C:cytoplasm"/>
    <property type="evidence" value="ECO:0007669"/>
    <property type="project" value="TreeGrafter"/>
</dbReference>
<evidence type="ECO:0000313" key="2">
    <source>
        <dbReference type="EMBL" id="KJX75195.1"/>
    </source>
</evidence>
<name>A0A0F4EU82_9MYCO</name>
<dbReference type="EMBL" id="JRPY01000053">
    <property type="protein sequence ID" value="KJX75195.1"/>
    <property type="molecule type" value="Genomic_DNA"/>
</dbReference>
<dbReference type="CDD" id="cd07067">
    <property type="entry name" value="HP_PGM_like"/>
    <property type="match status" value="1"/>
</dbReference>
<proteinExistence type="predicted"/>
<dbReference type="AlphaFoldDB" id="A0A0F4EU82"/>
<accession>A0A0F4EU82</accession>
<dbReference type="OrthoDB" id="4120859at2"/>
<dbReference type="NCBIfam" id="TIGR03848">
    <property type="entry name" value="MSMEG_4193"/>
    <property type="match status" value="1"/>
</dbReference>
<dbReference type="PANTHER" id="PTHR48100">
    <property type="entry name" value="BROAD-SPECIFICITY PHOSPHATASE YOR283W-RELATED"/>
    <property type="match status" value="1"/>
</dbReference>
<dbReference type="InterPro" id="IPR022492">
    <property type="entry name" value="Phosphomutase_MSMEG4193_put"/>
</dbReference>
<dbReference type="Proteomes" id="UP000053699">
    <property type="component" value="Unassembled WGS sequence"/>
</dbReference>
<dbReference type="SMART" id="SM00855">
    <property type="entry name" value="PGAM"/>
    <property type="match status" value="1"/>
</dbReference>
<evidence type="ECO:0000256" key="1">
    <source>
        <dbReference type="SAM" id="MobiDB-lite"/>
    </source>
</evidence>
<evidence type="ECO:0008006" key="4">
    <source>
        <dbReference type="Google" id="ProtNLM"/>
    </source>
</evidence>
<dbReference type="STRING" id="480418.GCA_000975265_01394"/>
<evidence type="ECO:0000313" key="3">
    <source>
        <dbReference type="Proteomes" id="UP000053699"/>
    </source>
</evidence>
<dbReference type="PATRIC" id="fig|480418.6.peg.5788"/>
<comment type="caution">
    <text evidence="2">The sequence shown here is derived from an EMBL/GenBank/DDBJ whole genome shotgun (WGS) entry which is preliminary data.</text>
</comment>
<organism evidence="2 3">
    <name type="scientific">Mycobacterium lepromatosis</name>
    <dbReference type="NCBI Taxonomy" id="480418"/>
    <lineage>
        <taxon>Bacteria</taxon>
        <taxon>Bacillati</taxon>
        <taxon>Actinomycetota</taxon>
        <taxon>Actinomycetes</taxon>
        <taxon>Mycobacteriales</taxon>
        <taxon>Mycobacteriaceae</taxon>
        <taxon>Mycobacterium</taxon>
    </lineage>
</organism>
<dbReference type="InterPro" id="IPR013078">
    <property type="entry name" value="His_Pase_superF_clade-1"/>
</dbReference>